<evidence type="ECO:0000313" key="1">
    <source>
        <dbReference type="EMBL" id="MBR7553111.1"/>
    </source>
</evidence>
<name>A0A941CV48_9BACI</name>
<reference evidence="1 2" key="1">
    <citation type="submission" date="2021-04" db="EMBL/GenBank/DDBJ databases">
        <title>Allobacillus sp. nov. SKP8-2 isolated from shrimp paste.</title>
        <authorList>
            <person name="Tanasupawat S."/>
            <person name="Yiamsombat S."/>
            <person name="Kanchanasin P."/>
            <person name="Kuncharoen N."/>
        </authorList>
    </citation>
    <scope>NUCLEOTIDE SEQUENCE [LARGE SCALE GENOMIC DNA]</scope>
    <source>
        <strain evidence="1 2">SKP8-2</strain>
    </source>
</reference>
<evidence type="ECO:0000313" key="2">
    <source>
        <dbReference type="Proteomes" id="UP000675431"/>
    </source>
</evidence>
<accession>A0A941CV48</accession>
<organism evidence="1 2">
    <name type="scientific">Allobacillus saliphilus</name>
    <dbReference type="NCBI Taxonomy" id="2912308"/>
    <lineage>
        <taxon>Bacteria</taxon>
        <taxon>Bacillati</taxon>
        <taxon>Bacillota</taxon>
        <taxon>Bacilli</taxon>
        <taxon>Bacillales</taxon>
        <taxon>Bacillaceae</taxon>
        <taxon>Allobacillus</taxon>
    </lineage>
</organism>
<dbReference type="EMBL" id="JAGSIE010000007">
    <property type="protein sequence ID" value="MBR7553111.1"/>
    <property type="molecule type" value="Genomic_DNA"/>
</dbReference>
<protein>
    <submittedName>
        <fullName evidence="1">Uncharacterized protein</fullName>
    </submittedName>
</protein>
<comment type="caution">
    <text evidence="1">The sequence shown here is derived from an EMBL/GenBank/DDBJ whole genome shotgun (WGS) entry which is preliminary data.</text>
</comment>
<dbReference type="AlphaFoldDB" id="A0A941CV48"/>
<dbReference type="RefSeq" id="WP_186279671.1">
    <property type="nucleotide sequence ID" value="NZ_JAGSIE010000007.1"/>
</dbReference>
<sequence>MNLSLVIVTLVVLATFMIMAAVTDAVQHFQNRKNRRMIDPQISNQMDMEVGHR</sequence>
<dbReference type="Proteomes" id="UP000675431">
    <property type="component" value="Unassembled WGS sequence"/>
</dbReference>
<keyword evidence="2" id="KW-1185">Reference proteome</keyword>
<gene>
    <name evidence="1" type="ORF">KC820_02975</name>
</gene>
<proteinExistence type="predicted"/>